<dbReference type="EnsemblProtists" id="EKX42164">
    <property type="protein sequence ID" value="EKX42164"/>
    <property type="gene ID" value="GUITHDRAFT_74201"/>
</dbReference>
<dbReference type="HOGENOM" id="CLU_001666_0_2_1"/>
<evidence type="ECO:0000256" key="3">
    <source>
        <dbReference type="ARBA" id="ARBA00022801"/>
    </source>
</evidence>
<dbReference type="Gene3D" id="3.40.50.300">
    <property type="entry name" value="P-loop containing nucleotide triphosphate hydrolases"/>
    <property type="match status" value="1"/>
</dbReference>
<dbReference type="GO" id="GO:0009507">
    <property type="term" value="C:chloroplast"/>
    <property type="evidence" value="ECO:0007669"/>
    <property type="project" value="UniProtKB-SubCell"/>
</dbReference>
<reference evidence="7 9" key="1">
    <citation type="journal article" date="2012" name="Nature">
        <title>Algal genomes reveal evolutionary mosaicism and the fate of nucleomorphs.</title>
        <authorList>
            <consortium name="DOE Joint Genome Institute"/>
            <person name="Curtis B.A."/>
            <person name="Tanifuji G."/>
            <person name="Burki F."/>
            <person name="Gruber A."/>
            <person name="Irimia M."/>
            <person name="Maruyama S."/>
            <person name="Arias M.C."/>
            <person name="Ball S.G."/>
            <person name="Gile G.H."/>
            <person name="Hirakawa Y."/>
            <person name="Hopkins J.F."/>
            <person name="Kuo A."/>
            <person name="Rensing S.A."/>
            <person name="Schmutz J."/>
            <person name="Symeonidi A."/>
            <person name="Elias M."/>
            <person name="Eveleigh R.J."/>
            <person name="Herman E.K."/>
            <person name="Klute M.J."/>
            <person name="Nakayama T."/>
            <person name="Obornik M."/>
            <person name="Reyes-Prieto A."/>
            <person name="Armbrust E.V."/>
            <person name="Aves S.J."/>
            <person name="Beiko R.G."/>
            <person name="Coutinho P."/>
            <person name="Dacks J.B."/>
            <person name="Durnford D.G."/>
            <person name="Fast N.M."/>
            <person name="Green B.R."/>
            <person name="Grisdale C.J."/>
            <person name="Hempel F."/>
            <person name="Henrissat B."/>
            <person name="Hoppner M.P."/>
            <person name="Ishida K."/>
            <person name="Kim E."/>
            <person name="Koreny L."/>
            <person name="Kroth P.G."/>
            <person name="Liu Y."/>
            <person name="Malik S.B."/>
            <person name="Maier U.G."/>
            <person name="McRose D."/>
            <person name="Mock T."/>
            <person name="Neilson J.A."/>
            <person name="Onodera N.T."/>
            <person name="Poole A.M."/>
            <person name="Pritham E.J."/>
            <person name="Richards T.A."/>
            <person name="Rocap G."/>
            <person name="Roy S.W."/>
            <person name="Sarai C."/>
            <person name="Schaack S."/>
            <person name="Shirato S."/>
            <person name="Slamovits C.H."/>
            <person name="Spencer D.F."/>
            <person name="Suzuki S."/>
            <person name="Worden A.Z."/>
            <person name="Zauner S."/>
            <person name="Barry K."/>
            <person name="Bell C."/>
            <person name="Bharti A.K."/>
            <person name="Crow J.A."/>
            <person name="Grimwood J."/>
            <person name="Kramer R."/>
            <person name="Lindquist E."/>
            <person name="Lucas S."/>
            <person name="Salamov A."/>
            <person name="McFadden G.I."/>
            <person name="Lane C.E."/>
            <person name="Keeling P.J."/>
            <person name="Gray M.W."/>
            <person name="Grigoriev I.V."/>
            <person name="Archibald J.M."/>
        </authorList>
    </citation>
    <scope>NUCLEOTIDE SEQUENCE</scope>
    <source>
        <strain evidence="7 9">CCMP2712</strain>
    </source>
</reference>
<dbReference type="InterPro" id="IPR045055">
    <property type="entry name" value="DNA2/NAM7-like"/>
</dbReference>
<protein>
    <recommendedName>
        <fullName evidence="6">DNA2/NAM7 helicase-like C-terminal domain-containing protein</fullName>
    </recommendedName>
</protein>
<dbReference type="AlphaFoldDB" id="L1J201"/>
<gene>
    <name evidence="7" type="ORF">GUITHDRAFT_74201</name>
</gene>
<comment type="subcellular location">
    <subcellularLocation>
        <location evidence="1">Plastid</location>
        <location evidence="1">Chloroplast</location>
    </subcellularLocation>
</comment>
<keyword evidence="9" id="KW-1185">Reference proteome</keyword>
<dbReference type="RefSeq" id="XP_005829144.1">
    <property type="nucleotide sequence ID" value="XM_005829087.1"/>
</dbReference>
<dbReference type="eggNOG" id="KOG1802">
    <property type="taxonomic scope" value="Eukaryota"/>
</dbReference>
<evidence type="ECO:0000313" key="9">
    <source>
        <dbReference type="Proteomes" id="UP000011087"/>
    </source>
</evidence>
<dbReference type="PANTHER" id="PTHR10887:SF495">
    <property type="entry name" value="HELICASE SENATAXIN ISOFORM X1-RELATED"/>
    <property type="match status" value="1"/>
</dbReference>
<dbReference type="PaxDb" id="55529-EKX42164"/>
<proteinExistence type="predicted"/>
<sequence length="228" mass="25120">MNTGISPILLKRQYRCHPVLGSLASDLFYDSKLVNGVSEEKRSPLVKGWPPLLFFDISGAGARETVQDSGSFVNVQEALFITWLANALVSNGVSCKQIGIICLYKAQAFHVQTLLHQSDSSSAHSIQVSTVDAFQGGEREIVLVSSCRTQSLGFIASPNRMNVAITRSRRHLVIVGCKRTLPQNEHWRLILERASSLPGGYRDSCEYQMSNDIEILDGVESGILLLEL</sequence>
<evidence type="ECO:0000256" key="5">
    <source>
        <dbReference type="ARBA" id="ARBA00022840"/>
    </source>
</evidence>
<evidence type="ECO:0000313" key="7">
    <source>
        <dbReference type="EMBL" id="EKX42164.1"/>
    </source>
</evidence>
<dbReference type="GO" id="GO:0016787">
    <property type="term" value="F:hydrolase activity"/>
    <property type="evidence" value="ECO:0007669"/>
    <property type="project" value="UniProtKB-KW"/>
</dbReference>
<dbReference type="GO" id="GO:0004386">
    <property type="term" value="F:helicase activity"/>
    <property type="evidence" value="ECO:0007669"/>
    <property type="project" value="UniProtKB-KW"/>
</dbReference>
<evidence type="ECO:0000259" key="6">
    <source>
        <dbReference type="Pfam" id="PF13087"/>
    </source>
</evidence>
<dbReference type="InterPro" id="IPR027417">
    <property type="entry name" value="P-loop_NTPase"/>
</dbReference>
<dbReference type="FunFam" id="3.40.50.300:FF:000326">
    <property type="entry name" value="P-loop containing nucleoside triphosphate hydrolase"/>
    <property type="match status" value="1"/>
</dbReference>
<dbReference type="OMA" id="MHEELCK"/>
<dbReference type="Pfam" id="PF13087">
    <property type="entry name" value="AAA_12"/>
    <property type="match status" value="1"/>
</dbReference>
<dbReference type="Proteomes" id="UP000011087">
    <property type="component" value="Unassembled WGS sequence"/>
</dbReference>
<accession>L1J201</accession>
<dbReference type="InterPro" id="IPR041679">
    <property type="entry name" value="DNA2/NAM7-like_C"/>
</dbReference>
<dbReference type="CDD" id="cd18808">
    <property type="entry name" value="SF1_C_Upf1"/>
    <property type="match status" value="1"/>
</dbReference>
<reference evidence="8" key="3">
    <citation type="submission" date="2015-06" db="UniProtKB">
        <authorList>
            <consortium name="EnsemblProtists"/>
        </authorList>
    </citation>
    <scope>IDENTIFICATION</scope>
</reference>
<dbReference type="GO" id="GO:0005524">
    <property type="term" value="F:ATP binding"/>
    <property type="evidence" value="ECO:0007669"/>
    <property type="project" value="UniProtKB-KW"/>
</dbReference>
<dbReference type="EMBL" id="JH993018">
    <property type="protein sequence ID" value="EKX42164.1"/>
    <property type="molecule type" value="Genomic_DNA"/>
</dbReference>
<name>L1J201_GUITC</name>
<keyword evidence="5" id="KW-0067">ATP-binding</keyword>
<evidence type="ECO:0000256" key="2">
    <source>
        <dbReference type="ARBA" id="ARBA00022741"/>
    </source>
</evidence>
<dbReference type="GeneID" id="17298853"/>
<evidence type="ECO:0000313" key="8">
    <source>
        <dbReference type="EnsemblProtists" id="EKX42164"/>
    </source>
</evidence>
<evidence type="ECO:0000256" key="4">
    <source>
        <dbReference type="ARBA" id="ARBA00022806"/>
    </source>
</evidence>
<dbReference type="GO" id="GO:0005694">
    <property type="term" value="C:chromosome"/>
    <property type="evidence" value="ECO:0007669"/>
    <property type="project" value="UniProtKB-ARBA"/>
</dbReference>
<dbReference type="InterPro" id="IPR047187">
    <property type="entry name" value="SF1_C_Upf1"/>
</dbReference>
<dbReference type="SUPFAM" id="SSF52540">
    <property type="entry name" value="P-loop containing nucleoside triphosphate hydrolases"/>
    <property type="match status" value="1"/>
</dbReference>
<organism evidence="7">
    <name type="scientific">Guillardia theta (strain CCMP2712)</name>
    <name type="common">Cryptophyte</name>
    <dbReference type="NCBI Taxonomy" id="905079"/>
    <lineage>
        <taxon>Eukaryota</taxon>
        <taxon>Cryptophyceae</taxon>
        <taxon>Pyrenomonadales</taxon>
        <taxon>Geminigeraceae</taxon>
        <taxon>Guillardia</taxon>
    </lineage>
</organism>
<evidence type="ECO:0000256" key="1">
    <source>
        <dbReference type="ARBA" id="ARBA00004229"/>
    </source>
</evidence>
<keyword evidence="3" id="KW-0378">Hydrolase</keyword>
<keyword evidence="2" id="KW-0547">Nucleotide-binding</keyword>
<dbReference type="STRING" id="905079.L1J201"/>
<dbReference type="OrthoDB" id="6513042at2759"/>
<dbReference type="KEGG" id="gtt:GUITHDRAFT_74201"/>
<dbReference type="PANTHER" id="PTHR10887">
    <property type="entry name" value="DNA2/NAM7 HELICASE FAMILY"/>
    <property type="match status" value="1"/>
</dbReference>
<feature type="domain" description="DNA2/NAM7 helicase-like C-terminal" evidence="6">
    <location>
        <begin position="5"/>
        <end position="178"/>
    </location>
</feature>
<keyword evidence="4" id="KW-0347">Helicase</keyword>
<reference evidence="9" key="2">
    <citation type="submission" date="2012-11" db="EMBL/GenBank/DDBJ databases">
        <authorList>
            <person name="Kuo A."/>
            <person name="Curtis B.A."/>
            <person name="Tanifuji G."/>
            <person name="Burki F."/>
            <person name="Gruber A."/>
            <person name="Irimia M."/>
            <person name="Maruyama S."/>
            <person name="Arias M.C."/>
            <person name="Ball S.G."/>
            <person name="Gile G.H."/>
            <person name="Hirakawa Y."/>
            <person name="Hopkins J.F."/>
            <person name="Rensing S.A."/>
            <person name="Schmutz J."/>
            <person name="Symeonidi A."/>
            <person name="Elias M."/>
            <person name="Eveleigh R.J."/>
            <person name="Herman E.K."/>
            <person name="Klute M.J."/>
            <person name="Nakayama T."/>
            <person name="Obornik M."/>
            <person name="Reyes-Prieto A."/>
            <person name="Armbrust E.V."/>
            <person name="Aves S.J."/>
            <person name="Beiko R.G."/>
            <person name="Coutinho P."/>
            <person name="Dacks J.B."/>
            <person name="Durnford D.G."/>
            <person name="Fast N.M."/>
            <person name="Green B.R."/>
            <person name="Grisdale C."/>
            <person name="Hempe F."/>
            <person name="Henrissat B."/>
            <person name="Hoppner M.P."/>
            <person name="Ishida K.-I."/>
            <person name="Kim E."/>
            <person name="Koreny L."/>
            <person name="Kroth P.G."/>
            <person name="Liu Y."/>
            <person name="Malik S.-B."/>
            <person name="Maier U.G."/>
            <person name="McRose D."/>
            <person name="Mock T."/>
            <person name="Neilson J.A."/>
            <person name="Onodera N.T."/>
            <person name="Poole A.M."/>
            <person name="Pritham E.J."/>
            <person name="Richards T.A."/>
            <person name="Rocap G."/>
            <person name="Roy S.W."/>
            <person name="Sarai C."/>
            <person name="Schaack S."/>
            <person name="Shirato S."/>
            <person name="Slamovits C.H."/>
            <person name="Spencer D.F."/>
            <person name="Suzuki S."/>
            <person name="Worden A.Z."/>
            <person name="Zauner S."/>
            <person name="Barry K."/>
            <person name="Bell C."/>
            <person name="Bharti A.K."/>
            <person name="Crow J.A."/>
            <person name="Grimwood J."/>
            <person name="Kramer R."/>
            <person name="Lindquist E."/>
            <person name="Lucas S."/>
            <person name="Salamov A."/>
            <person name="McFadden G.I."/>
            <person name="Lane C.E."/>
            <person name="Keeling P.J."/>
            <person name="Gray M.W."/>
            <person name="Grigoriev I.V."/>
            <person name="Archibald J.M."/>
        </authorList>
    </citation>
    <scope>NUCLEOTIDE SEQUENCE</scope>
    <source>
        <strain evidence="9">CCMP2712</strain>
    </source>
</reference>